<name>A0ABQ9UTS5_SAGOE</name>
<dbReference type="InterPro" id="IPR000387">
    <property type="entry name" value="Tyr_Pase_dom"/>
</dbReference>
<evidence type="ECO:0000256" key="4">
    <source>
        <dbReference type="SAM" id="SignalP"/>
    </source>
</evidence>
<evidence type="ECO:0000256" key="2">
    <source>
        <dbReference type="ARBA" id="ARBA00022989"/>
    </source>
</evidence>
<dbReference type="PROSITE" id="PS00383">
    <property type="entry name" value="TYR_PHOSPHATASE_1"/>
    <property type="match status" value="1"/>
</dbReference>
<proteinExistence type="predicted"/>
<protein>
    <submittedName>
        <fullName evidence="7">Uncharacterized protein</fullName>
    </submittedName>
</protein>
<dbReference type="SMART" id="SM00404">
    <property type="entry name" value="PTPc_motif"/>
    <property type="match status" value="1"/>
</dbReference>
<comment type="caution">
    <text evidence="7">The sequence shown here is derived from an EMBL/GenBank/DDBJ whole genome shotgun (WGS) entry which is preliminary data.</text>
</comment>
<dbReference type="Proteomes" id="UP001266305">
    <property type="component" value="Unassembled WGS sequence"/>
</dbReference>
<reference evidence="7 8" key="1">
    <citation type="submission" date="2023-05" db="EMBL/GenBank/DDBJ databases">
        <title>B98-5 Cell Line De Novo Hybrid Assembly: An Optical Mapping Approach.</title>
        <authorList>
            <person name="Kananen K."/>
            <person name="Auerbach J.A."/>
            <person name="Kautto E."/>
            <person name="Blachly J.S."/>
        </authorList>
    </citation>
    <scope>NUCLEOTIDE SEQUENCE [LARGE SCALE GENOMIC DNA]</scope>
    <source>
        <strain evidence="7">B95-8</strain>
        <tissue evidence="7">Cell line</tissue>
    </source>
</reference>
<dbReference type="InterPro" id="IPR000242">
    <property type="entry name" value="PTP_cat"/>
</dbReference>
<evidence type="ECO:0000313" key="7">
    <source>
        <dbReference type="EMBL" id="KAK2100452.1"/>
    </source>
</evidence>
<dbReference type="InterPro" id="IPR003595">
    <property type="entry name" value="Tyr_Pase_cat"/>
</dbReference>
<dbReference type="SMART" id="SM00194">
    <property type="entry name" value="PTPc"/>
    <property type="match status" value="1"/>
</dbReference>
<dbReference type="PANTHER" id="PTHR46957:SF5">
    <property type="entry name" value="PROTEIN-TYROSINE-PHOSPHATASE"/>
    <property type="match status" value="1"/>
</dbReference>
<feature type="domain" description="Tyrosine-protein phosphatase" evidence="5">
    <location>
        <begin position="1"/>
        <end position="180"/>
    </location>
</feature>
<evidence type="ECO:0000259" key="6">
    <source>
        <dbReference type="PROSITE" id="PS50056"/>
    </source>
</evidence>
<keyword evidence="2" id="KW-1133">Transmembrane helix</keyword>
<dbReference type="PRINTS" id="PR00700">
    <property type="entry name" value="PRTYPHPHTASE"/>
</dbReference>
<dbReference type="Gene3D" id="3.90.190.10">
    <property type="entry name" value="Protein tyrosine phosphatase superfamily"/>
    <property type="match status" value="1"/>
</dbReference>
<keyword evidence="4" id="KW-0732">Signal</keyword>
<dbReference type="InterPro" id="IPR050713">
    <property type="entry name" value="RTP_Phos/Ushers"/>
</dbReference>
<dbReference type="PANTHER" id="PTHR46957">
    <property type="entry name" value="CYTOKINE RECEPTOR"/>
    <property type="match status" value="1"/>
</dbReference>
<gene>
    <name evidence="7" type="ORF">P7K49_021800</name>
</gene>
<evidence type="ECO:0000256" key="3">
    <source>
        <dbReference type="ARBA" id="ARBA00023180"/>
    </source>
</evidence>
<feature type="chain" id="PRO_5046891343" evidence="4">
    <location>
        <begin position="25"/>
        <end position="219"/>
    </location>
</feature>
<evidence type="ECO:0000259" key="5">
    <source>
        <dbReference type="PROSITE" id="PS50055"/>
    </source>
</evidence>
<organism evidence="7 8">
    <name type="scientific">Saguinus oedipus</name>
    <name type="common">Cotton-top tamarin</name>
    <name type="synonym">Oedipomidas oedipus</name>
    <dbReference type="NCBI Taxonomy" id="9490"/>
    <lineage>
        <taxon>Eukaryota</taxon>
        <taxon>Metazoa</taxon>
        <taxon>Chordata</taxon>
        <taxon>Craniata</taxon>
        <taxon>Vertebrata</taxon>
        <taxon>Euteleostomi</taxon>
        <taxon>Mammalia</taxon>
        <taxon>Eutheria</taxon>
        <taxon>Euarchontoglires</taxon>
        <taxon>Primates</taxon>
        <taxon>Haplorrhini</taxon>
        <taxon>Platyrrhini</taxon>
        <taxon>Cebidae</taxon>
        <taxon>Callitrichinae</taxon>
        <taxon>Saguinus</taxon>
    </lineage>
</organism>
<feature type="domain" description="Tyrosine specific protein phosphatases" evidence="6">
    <location>
        <begin position="98"/>
        <end position="171"/>
    </location>
</feature>
<dbReference type="EMBL" id="JASSZA010000010">
    <property type="protein sequence ID" value="KAK2100452.1"/>
    <property type="molecule type" value="Genomic_DNA"/>
</dbReference>
<keyword evidence="2" id="KW-0472">Membrane</keyword>
<dbReference type="PROSITE" id="PS50055">
    <property type="entry name" value="TYR_PHOSPHATASE_PTP"/>
    <property type="match status" value="1"/>
</dbReference>
<dbReference type="InterPro" id="IPR016130">
    <property type="entry name" value="Tyr_Pase_AS"/>
</dbReference>
<evidence type="ECO:0000256" key="1">
    <source>
        <dbReference type="ARBA" id="ARBA00022692"/>
    </source>
</evidence>
<dbReference type="SUPFAM" id="SSF52799">
    <property type="entry name" value="(Phosphotyrosine protein) phosphatases II"/>
    <property type="match status" value="1"/>
</dbReference>
<evidence type="ECO:0000313" key="8">
    <source>
        <dbReference type="Proteomes" id="UP001266305"/>
    </source>
</evidence>
<keyword evidence="1" id="KW-0812">Transmembrane</keyword>
<sequence length="219" mass="25176">MTPILLLLVIEGGFLTLFLNQTKCEEYWPSKQAHDYGDITVMMTSEIVLPEWTIRDFTVKNDALKVEAIQTSESHPLRQFHFTSWPDHGVPDTTDLLINFRYLVRDYMKQSPPESPILVHCSAGVGRTGTFIAIDRLIYQIENENTVDVYGIVYDLRMHRPLMVQTEDQYVFLNQCVLDIVRSQKDSKVDLIYQNTTAMTIYENLAPVTTFGKTNGYIA</sequence>
<dbReference type="PROSITE" id="PS50056">
    <property type="entry name" value="TYR_PHOSPHATASE_2"/>
    <property type="match status" value="1"/>
</dbReference>
<dbReference type="Pfam" id="PF00102">
    <property type="entry name" value="Y_phosphatase"/>
    <property type="match status" value="1"/>
</dbReference>
<keyword evidence="3" id="KW-0325">Glycoprotein</keyword>
<keyword evidence="8" id="KW-1185">Reference proteome</keyword>
<feature type="signal peptide" evidence="4">
    <location>
        <begin position="1"/>
        <end position="24"/>
    </location>
</feature>
<accession>A0ABQ9UTS5</accession>
<dbReference type="InterPro" id="IPR029021">
    <property type="entry name" value="Prot-tyrosine_phosphatase-like"/>
</dbReference>